<feature type="region of interest" description="Disordered" evidence="1">
    <location>
        <begin position="121"/>
        <end position="157"/>
    </location>
</feature>
<dbReference type="RefSeq" id="WP_309795843.1">
    <property type="nucleotide sequence ID" value="NZ_JAVDPW010000006.1"/>
</dbReference>
<name>A0ABU1JRN6_9PROT</name>
<comment type="caution">
    <text evidence="2">The sequence shown here is derived from an EMBL/GenBank/DDBJ whole genome shotgun (WGS) entry which is preliminary data.</text>
</comment>
<evidence type="ECO:0000313" key="3">
    <source>
        <dbReference type="Proteomes" id="UP001262410"/>
    </source>
</evidence>
<accession>A0ABU1JRN6</accession>
<evidence type="ECO:0000313" key="2">
    <source>
        <dbReference type="EMBL" id="MDR6290978.1"/>
    </source>
</evidence>
<gene>
    <name evidence="2" type="ORF">E9232_003504</name>
</gene>
<sequence>MLKARLREQQEEARRQAEDRRDGRQRETAERRRGVAEGVIRAIDAATPNDSEARERLTGDLWTRLDRIDADRADTVLPIEILVRRLCRALGLLPDWPDLPADEAEAAGLAAKAAVVGRGAAGLGLPRRPPGHRRWSPRPDRIRNPDPTLPRKQTDTS</sequence>
<protein>
    <submittedName>
        <fullName evidence="2">Uncharacterized protein</fullName>
    </submittedName>
</protein>
<evidence type="ECO:0000256" key="1">
    <source>
        <dbReference type="SAM" id="MobiDB-lite"/>
    </source>
</evidence>
<organism evidence="2 3">
    <name type="scientific">Inquilinus ginsengisoli</name>
    <dbReference type="NCBI Taxonomy" id="363840"/>
    <lineage>
        <taxon>Bacteria</taxon>
        <taxon>Pseudomonadati</taxon>
        <taxon>Pseudomonadota</taxon>
        <taxon>Alphaproteobacteria</taxon>
        <taxon>Rhodospirillales</taxon>
        <taxon>Rhodospirillaceae</taxon>
        <taxon>Inquilinus</taxon>
    </lineage>
</organism>
<proteinExistence type="predicted"/>
<keyword evidence="3" id="KW-1185">Reference proteome</keyword>
<reference evidence="2 3" key="1">
    <citation type="submission" date="2023-07" db="EMBL/GenBank/DDBJ databases">
        <title>Sorghum-associated microbial communities from plants grown in Nebraska, USA.</title>
        <authorList>
            <person name="Schachtman D."/>
        </authorList>
    </citation>
    <scope>NUCLEOTIDE SEQUENCE [LARGE SCALE GENOMIC DNA]</scope>
    <source>
        <strain evidence="2 3">584</strain>
    </source>
</reference>
<dbReference type="Proteomes" id="UP001262410">
    <property type="component" value="Unassembled WGS sequence"/>
</dbReference>
<feature type="region of interest" description="Disordered" evidence="1">
    <location>
        <begin position="1"/>
        <end position="33"/>
    </location>
</feature>
<dbReference type="EMBL" id="JAVDPW010000006">
    <property type="protein sequence ID" value="MDR6290978.1"/>
    <property type="molecule type" value="Genomic_DNA"/>
</dbReference>